<keyword evidence="2" id="KW-1185">Reference proteome</keyword>
<sequence length="491" mass="56616">MRFDEGLFFESYSIPRHVDVMDFFRGAKYFIFGLKGTGKTALLRYLHDRAKKNTWPSEIVLFKSHISEEDRQNLSRGAGYQIIASESQSLIVQDFKEAWKWLIYQRIAMLLKNTENNSKAAKHLYTVTGVGKGAVFSSIASLFSSIKGGNVKLSGEVFGIGAEVGLDVQAEGNGARASLADLNRTCSALLSQIEILQPVYIFFDELELFHETPDQFDRDRRIIRDLIFAISSINSDSAEKRRQIYLLSTLRSEVLHSVLELGHEIGRDIDDYGLKLDWSESKDAIDNPLMNMIRKKISVSAKLDEEDVWKAVFPSKINNQIFYKFILNSSYYRPRDIVRLLRVARDFRDTDQSFTTEHFDRTATEYSKQTWLEVTEELLAVYSTDDIAALQKLFLGFRTHFFKRDLEDRIYSRHRDDRSINELIAKHDVGKILSDLYRIGVVGNDFLATDSKGRRRIRHRWIFRGNTTLNDSERMSFHKSLWKHLSLVGGG</sequence>
<dbReference type="InterPro" id="IPR027417">
    <property type="entry name" value="P-loop_NTPase"/>
</dbReference>
<proteinExistence type="predicted"/>
<gene>
    <name evidence="1" type="ORF">AGR13a_Cc240033</name>
</gene>
<dbReference type="SUPFAM" id="SSF52540">
    <property type="entry name" value="P-loop containing nucleoside triphosphate hydrolases"/>
    <property type="match status" value="1"/>
</dbReference>
<evidence type="ECO:0000313" key="1">
    <source>
        <dbReference type="EMBL" id="CUX24210.1"/>
    </source>
</evidence>
<dbReference type="Proteomes" id="UP000191812">
    <property type="component" value="Unassembled WGS sequence"/>
</dbReference>
<evidence type="ECO:0008006" key="3">
    <source>
        <dbReference type="Google" id="ProtNLM"/>
    </source>
</evidence>
<dbReference type="NCBIfam" id="NF047389">
    <property type="entry name" value="ATPase_Sll1717"/>
    <property type="match status" value="1"/>
</dbReference>
<evidence type="ECO:0000313" key="2">
    <source>
        <dbReference type="Proteomes" id="UP000191812"/>
    </source>
</evidence>
<reference evidence="1 2" key="1">
    <citation type="submission" date="2016-01" db="EMBL/GenBank/DDBJ databases">
        <authorList>
            <person name="Regsiter A."/>
            <person name="william w."/>
        </authorList>
    </citation>
    <scope>NUCLEOTIDE SEQUENCE [LARGE SCALE GENOMIC DNA]</scope>
    <source>
        <strain evidence="1 2">CFBP 6927</strain>
    </source>
</reference>
<dbReference type="EMBL" id="FBWH01000017">
    <property type="protein sequence ID" value="CUX24210.1"/>
    <property type="molecule type" value="Genomic_DNA"/>
</dbReference>
<accession>A0ABM9VE24</accession>
<name>A0ABM9VE24_9HYPH</name>
<protein>
    <recommendedName>
        <fullName evidence="3">ATPase AAA-type core domain-containing protein</fullName>
    </recommendedName>
</protein>
<dbReference type="InterPro" id="IPR059206">
    <property type="entry name" value="Sll1717-like"/>
</dbReference>
<comment type="caution">
    <text evidence="1">The sequence shown here is derived from an EMBL/GenBank/DDBJ whole genome shotgun (WGS) entry which is preliminary data.</text>
</comment>
<dbReference type="Gene3D" id="3.40.50.300">
    <property type="entry name" value="P-loop containing nucleotide triphosphate hydrolases"/>
    <property type="match status" value="1"/>
</dbReference>
<organism evidence="1 2">
    <name type="scientific">Agrobacterium genomosp. 13 str. CFBP 6927</name>
    <dbReference type="NCBI Taxonomy" id="1183428"/>
    <lineage>
        <taxon>Bacteria</taxon>
        <taxon>Pseudomonadati</taxon>
        <taxon>Pseudomonadota</taxon>
        <taxon>Alphaproteobacteria</taxon>
        <taxon>Hyphomicrobiales</taxon>
        <taxon>Rhizobiaceae</taxon>
        <taxon>Rhizobium/Agrobacterium group</taxon>
        <taxon>Agrobacterium</taxon>
        <taxon>Agrobacterium tumefaciens complex</taxon>
    </lineage>
</organism>